<keyword evidence="2" id="KW-1185">Reference proteome</keyword>
<reference evidence="1 2" key="1">
    <citation type="submission" date="2020-10" db="EMBL/GenBank/DDBJ databases">
        <title>The Coptis chinensis genome and diversification of protoberbering-type alkaloids.</title>
        <authorList>
            <person name="Wang B."/>
            <person name="Shu S."/>
            <person name="Song C."/>
            <person name="Liu Y."/>
        </authorList>
    </citation>
    <scope>NUCLEOTIDE SEQUENCE [LARGE SCALE GENOMIC DNA]</scope>
    <source>
        <strain evidence="1">HL-2020</strain>
        <tissue evidence="1">Leaf</tissue>
    </source>
</reference>
<dbReference type="AlphaFoldDB" id="A0A835LCR0"/>
<dbReference type="Gene3D" id="3.10.580.10">
    <property type="entry name" value="CBS-domain"/>
    <property type="match status" value="2"/>
</dbReference>
<dbReference type="InterPro" id="IPR046342">
    <property type="entry name" value="CBS_dom_sf"/>
</dbReference>
<dbReference type="Proteomes" id="UP000631114">
    <property type="component" value="Unassembled WGS sequence"/>
</dbReference>
<evidence type="ECO:0000313" key="2">
    <source>
        <dbReference type="Proteomes" id="UP000631114"/>
    </source>
</evidence>
<evidence type="ECO:0000313" key="1">
    <source>
        <dbReference type="EMBL" id="KAF9587692.1"/>
    </source>
</evidence>
<accession>A0A835LCR0</accession>
<dbReference type="OrthoDB" id="5353557at2759"/>
<dbReference type="SUPFAM" id="SSF54631">
    <property type="entry name" value="CBS-domain pair"/>
    <property type="match status" value="1"/>
</dbReference>
<organism evidence="1 2">
    <name type="scientific">Coptis chinensis</name>
    <dbReference type="NCBI Taxonomy" id="261450"/>
    <lineage>
        <taxon>Eukaryota</taxon>
        <taxon>Viridiplantae</taxon>
        <taxon>Streptophyta</taxon>
        <taxon>Embryophyta</taxon>
        <taxon>Tracheophyta</taxon>
        <taxon>Spermatophyta</taxon>
        <taxon>Magnoliopsida</taxon>
        <taxon>Ranunculales</taxon>
        <taxon>Ranunculaceae</taxon>
        <taxon>Coptidoideae</taxon>
        <taxon>Coptis</taxon>
    </lineage>
</organism>
<dbReference type="PANTHER" id="PTHR12064">
    <property type="entry name" value="METAL TRANSPORTER CNNM"/>
    <property type="match status" value="1"/>
</dbReference>
<dbReference type="GO" id="GO:0010960">
    <property type="term" value="P:magnesium ion homeostasis"/>
    <property type="evidence" value="ECO:0007669"/>
    <property type="project" value="InterPro"/>
</dbReference>
<comment type="caution">
    <text evidence="1">The sequence shown here is derived from an EMBL/GenBank/DDBJ whole genome shotgun (WGS) entry which is preliminary data.</text>
</comment>
<dbReference type="InterPro" id="IPR045095">
    <property type="entry name" value="ACDP"/>
</dbReference>
<proteinExistence type="predicted"/>
<dbReference type="EMBL" id="JADFTS010000009">
    <property type="protein sequence ID" value="KAF9587692.1"/>
    <property type="molecule type" value="Genomic_DNA"/>
</dbReference>
<gene>
    <name evidence="1" type="ORF">IFM89_004524</name>
</gene>
<name>A0A835LCR0_9MAGN</name>
<protein>
    <recommendedName>
        <fullName evidence="3">CBS domain-containing protein</fullName>
    </recommendedName>
</protein>
<sequence>MKLILEKGHSRVPVYYEQPTNIIGLVLVKNLLTIHPADEIPVKNVTVSLGFQGNYICREFQRSALVCKEILSEFQKGHNHMAVVIRRHDMTLEQPSSKLSRCWSTSWTRSKKWARGVDADVLQMDENPLQKASMRKREAVGIITMEDVIERLLQEEIFDETDHHDENS</sequence>
<dbReference type="PANTHER" id="PTHR12064:SF59">
    <property type="entry name" value="CNNM TRANSMEMBRANE DOMAIN-CONTAINING PROTEIN"/>
    <property type="match status" value="1"/>
</dbReference>
<dbReference type="GO" id="GO:0030026">
    <property type="term" value="P:intracellular manganese ion homeostasis"/>
    <property type="evidence" value="ECO:0007669"/>
    <property type="project" value="TreeGrafter"/>
</dbReference>
<dbReference type="GO" id="GO:0005737">
    <property type="term" value="C:cytoplasm"/>
    <property type="evidence" value="ECO:0007669"/>
    <property type="project" value="TreeGrafter"/>
</dbReference>
<evidence type="ECO:0008006" key="3">
    <source>
        <dbReference type="Google" id="ProtNLM"/>
    </source>
</evidence>